<gene>
    <name evidence="1" type="ORF">NDU88_005026</name>
</gene>
<organism evidence="1 2">
    <name type="scientific">Pleurodeles waltl</name>
    <name type="common">Iberian ribbed newt</name>
    <dbReference type="NCBI Taxonomy" id="8319"/>
    <lineage>
        <taxon>Eukaryota</taxon>
        <taxon>Metazoa</taxon>
        <taxon>Chordata</taxon>
        <taxon>Craniata</taxon>
        <taxon>Vertebrata</taxon>
        <taxon>Euteleostomi</taxon>
        <taxon>Amphibia</taxon>
        <taxon>Batrachia</taxon>
        <taxon>Caudata</taxon>
        <taxon>Salamandroidea</taxon>
        <taxon>Salamandridae</taxon>
        <taxon>Pleurodelinae</taxon>
        <taxon>Pleurodeles</taxon>
    </lineage>
</organism>
<name>A0AAV7RJW6_PLEWA</name>
<dbReference type="Proteomes" id="UP001066276">
    <property type="component" value="Chromosome 5"/>
</dbReference>
<reference evidence="1" key="1">
    <citation type="journal article" date="2022" name="bioRxiv">
        <title>Sequencing and chromosome-scale assembly of the giantPleurodeles waltlgenome.</title>
        <authorList>
            <person name="Brown T."/>
            <person name="Elewa A."/>
            <person name="Iarovenko S."/>
            <person name="Subramanian E."/>
            <person name="Araus A.J."/>
            <person name="Petzold A."/>
            <person name="Susuki M."/>
            <person name="Suzuki K.-i.T."/>
            <person name="Hayashi T."/>
            <person name="Toyoda A."/>
            <person name="Oliveira C."/>
            <person name="Osipova E."/>
            <person name="Leigh N.D."/>
            <person name="Simon A."/>
            <person name="Yun M.H."/>
        </authorList>
    </citation>
    <scope>NUCLEOTIDE SEQUENCE</scope>
    <source>
        <strain evidence="1">20211129_DDA</strain>
        <tissue evidence="1">Liver</tissue>
    </source>
</reference>
<keyword evidence="2" id="KW-1185">Reference proteome</keyword>
<proteinExistence type="predicted"/>
<protein>
    <recommendedName>
        <fullName evidence="3">Secreted protein</fullName>
    </recommendedName>
</protein>
<dbReference type="AlphaFoldDB" id="A0AAV7RJW6"/>
<evidence type="ECO:0000313" key="2">
    <source>
        <dbReference type="Proteomes" id="UP001066276"/>
    </source>
</evidence>
<evidence type="ECO:0008006" key="3">
    <source>
        <dbReference type="Google" id="ProtNLM"/>
    </source>
</evidence>
<sequence length="103" mass="10840">MEQLFVPAALAAVANTETSAISAAEEPQRTPLIVAGIRAAPDEHTEAALSVPSDAHCPSPTGRSMGPIDTAALCGRGPRRPLQEQSRVPFVKPELQPAETFQL</sequence>
<comment type="caution">
    <text evidence="1">The sequence shown here is derived from an EMBL/GenBank/DDBJ whole genome shotgun (WGS) entry which is preliminary data.</text>
</comment>
<accession>A0AAV7RJW6</accession>
<dbReference type="EMBL" id="JANPWB010000009">
    <property type="protein sequence ID" value="KAJ1152250.1"/>
    <property type="molecule type" value="Genomic_DNA"/>
</dbReference>
<evidence type="ECO:0000313" key="1">
    <source>
        <dbReference type="EMBL" id="KAJ1152250.1"/>
    </source>
</evidence>